<dbReference type="RefSeq" id="WP_192862569.1">
    <property type="nucleotide sequence ID" value="NZ_JADAQT010000076.1"/>
</dbReference>
<keyword evidence="3" id="KW-1185">Reference proteome</keyword>
<evidence type="ECO:0000256" key="1">
    <source>
        <dbReference type="SAM" id="MobiDB-lite"/>
    </source>
</evidence>
<dbReference type="EMBL" id="JADAQT010000076">
    <property type="protein sequence ID" value="MBE1875997.1"/>
    <property type="molecule type" value="Genomic_DNA"/>
</dbReference>
<comment type="caution">
    <text evidence="2">The sequence shown here is derived from an EMBL/GenBank/DDBJ whole genome shotgun (WGS) entry which is preliminary data.</text>
</comment>
<name>A0ABR9MX82_9MICO</name>
<feature type="compositionally biased region" description="Low complexity" evidence="1">
    <location>
        <begin position="112"/>
        <end position="127"/>
    </location>
</feature>
<organism evidence="2 3">
    <name type="scientific">Myceligenerans pegani</name>
    <dbReference type="NCBI Taxonomy" id="2776917"/>
    <lineage>
        <taxon>Bacteria</taxon>
        <taxon>Bacillati</taxon>
        <taxon>Actinomycetota</taxon>
        <taxon>Actinomycetes</taxon>
        <taxon>Micrococcales</taxon>
        <taxon>Promicromonosporaceae</taxon>
        <taxon>Myceligenerans</taxon>
    </lineage>
</organism>
<reference evidence="2 3" key="1">
    <citation type="submission" date="2020-10" db="EMBL/GenBank/DDBJ databases">
        <title>Myceligenerans pegani sp. nov., an endophytic actinomycete isolated from Peganum harmala L. in Xinjiang, China.</title>
        <authorList>
            <person name="Xin L."/>
        </authorList>
    </citation>
    <scope>NUCLEOTIDE SEQUENCE [LARGE SCALE GENOMIC DNA]</scope>
    <source>
        <strain evidence="2 3">TRM65318</strain>
    </source>
</reference>
<evidence type="ECO:0008006" key="4">
    <source>
        <dbReference type="Google" id="ProtNLM"/>
    </source>
</evidence>
<accession>A0ABR9MX82</accession>
<feature type="region of interest" description="Disordered" evidence="1">
    <location>
        <begin position="107"/>
        <end position="153"/>
    </location>
</feature>
<proteinExistence type="predicted"/>
<gene>
    <name evidence="2" type="ORF">IHE71_09785</name>
</gene>
<protein>
    <recommendedName>
        <fullName evidence="4">Resolvase/invertase-type recombinase catalytic domain-containing protein</fullName>
    </recommendedName>
</protein>
<dbReference type="Proteomes" id="UP000625527">
    <property type="component" value="Unassembled WGS sequence"/>
</dbReference>
<sequence length="153" mass="15825">MDPLTNPTPRPVAIGYVSSPDPAALDAQRDAVTDHARAEGYALAHILADRLDGYTISQVVETARLHKARLVIVPAGATLATAHAHLAHELEPCGAVCVVIDDAPAARDGPDPTHAPATAAAEPATATSRLTDALGRHVRPHTPRHAASTGQPS</sequence>
<evidence type="ECO:0000313" key="3">
    <source>
        <dbReference type="Proteomes" id="UP000625527"/>
    </source>
</evidence>
<evidence type="ECO:0000313" key="2">
    <source>
        <dbReference type="EMBL" id="MBE1875997.1"/>
    </source>
</evidence>